<sequence>MTEAEKYTTEMWQRHTGELVSMMVGTEGQRRAFIHGFNGDAVKIHHTHRGPYERGRHTAVLLGFLQ</sequence>
<name>A0ABY7NQT9_9SPHN</name>
<accession>A0ABY7NQT9</accession>
<proteinExistence type="predicted"/>
<dbReference type="Proteomes" id="UP001210865">
    <property type="component" value="Chromosome"/>
</dbReference>
<keyword evidence="2" id="KW-1185">Reference proteome</keyword>
<reference evidence="1 2" key="1">
    <citation type="submission" date="2022-12" db="EMBL/GenBank/DDBJ databases">
        <title>Sphingomonas abieness sp. nov., an endophytic bacterium isolated from Abies koreana.</title>
        <authorList>
            <person name="Jiang L."/>
            <person name="Lee J."/>
        </authorList>
    </citation>
    <scope>NUCLEOTIDE SEQUENCE [LARGE SCALE GENOMIC DNA]</scope>
    <source>
        <strain evidence="2">PAMB 00755</strain>
    </source>
</reference>
<gene>
    <name evidence="1" type="ORF">PBT88_07300</name>
</gene>
<evidence type="ECO:0000313" key="2">
    <source>
        <dbReference type="Proteomes" id="UP001210865"/>
    </source>
</evidence>
<evidence type="ECO:0000313" key="1">
    <source>
        <dbReference type="EMBL" id="WBO23906.1"/>
    </source>
</evidence>
<organism evidence="1 2">
    <name type="scientific">Sphingomonas abietis</name>
    <dbReference type="NCBI Taxonomy" id="3012344"/>
    <lineage>
        <taxon>Bacteria</taxon>
        <taxon>Pseudomonadati</taxon>
        <taxon>Pseudomonadota</taxon>
        <taxon>Alphaproteobacteria</taxon>
        <taxon>Sphingomonadales</taxon>
        <taxon>Sphingomonadaceae</taxon>
        <taxon>Sphingomonas</taxon>
    </lineage>
</organism>
<dbReference type="EMBL" id="CP115174">
    <property type="protein sequence ID" value="WBO23906.1"/>
    <property type="molecule type" value="Genomic_DNA"/>
</dbReference>
<protein>
    <submittedName>
        <fullName evidence="1">Uncharacterized protein</fullName>
    </submittedName>
</protein>
<dbReference type="RefSeq" id="WP_270078535.1">
    <property type="nucleotide sequence ID" value="NZ_CP115174.1"/>
</dbReference>